<proteinExistence type="predicted"/>
<evidence type="ECO:0000313" key="2">
    <source>
        <dbReference type="EMBL" id="RCK80417.1"/>
    </source>
</evidence>
<feature type="region of interest" description="Disordered" evidence="1">
    <location>
        <begin position="393"/>
        <end position="413"/>
    </location>
</feature>
<name>A0A367ZRE0_9BACT</name>
<sequence length="413" mass="46120">MNALRTLLTRVNTLLVMMLAGLALGLTLAWDYYTQRRVPVRAGEDYAAELLAYGLTHEALQVLQEAAAAEPRSARGLRLRRTMAELYMDRLGDYEKALAELVYVRSVDPGLASATEERVRRCLDRLGRTYDVQRRLMLEEGRNPLVSTVTASTAVRLGNQEAITVAEVERRLAQMGLPVKDPPREALDKLVQAMAGEVLLRRAAERAGVRRHPAFLEQVRLFEENLALQRYLEEHVLKDVQVDDQALDLYLQQHRAEFESPLRVIYSTLAFADQGAAQDFVAGRSPASAPDILADRVNALPQDLPTILKGIKWETEPPPSLLGPVEQDGKWVVYQIHEVVPPRRVPPELARQQARLRLLEQKQSGRLAEAIAELARREELKILDDVLTRAFYTTPPATGTAPAAPGKPAPSSR</sequence>
<evidence type="ECO:0008006" key="4">
    <source>
        <dbReference type="Google" id="ProtNLM"/>
    </source>
</evidence>
<dbReference type="InterPro" id="IPR011990">
    <property type="entry name" value="TPR-like_helical_dom_sf"/>
</dbReference>
<organism evidence="2 3">
    <name type="scientific">Candidatus Ozemobacter sibiricus</name>
    <dbReference type="NCBI Taxonomy" id="2268124"/>
    <lineage>
        <taxon>Bacteria</taxon>
        <taxon>Candidatus Ozemobacteria</taxon>
        <taxon>Candidatus Ozemobacterales</taxon>
        <taxon>Candidatus Ozemobacteraceae</taxon>
        <taxon>Candidatus Ozemobacter</taxon>
    </lineage>
</organism>
<accession>A0A367ZRE0</accession>
<dbReference type="InterPro" id="IPR027304">
    <property type="entry name" value="Trigger_fact/SurA_dom_sf"/>
</dbReference>
<reference evidence="2 3" key="1">
    <citation type="submission" date="2018-05" db="EMBL/GenBank/DDBJ databases">
        <title>A metagenomic window into the 2 km-deep terrestrial subsurface aquifer revealed taxonomically and functionally diverse microbial community comprising novel uncultured bacterial lineages.</title>
        <authorList>
            <person name="Kadnikov V.V."/>
            <person name="Mardanov A.V."/>
            <person name="Beletsky A.V."/>
            <person name="Banks D."/>
            <person name="Pimenov N.V."/>
            <person name="Frank Y.A."/>
            <person name="Karnachuk O.V."/>
            <person name="Ravin N.V."/>
        </authorList>
    </citation>
    <scope>NUCLEOTIDE SEQUENCE [LARGE SCALE GENOMIC DNA]</scope>
    <source>
        <strain evidence="2">BY5</strain>
    </source>
</reference>
<comment type="caution">
    <text evidence="2">The sequence shown here is derived from an EMBL/GenBank/DDBJ whole genome shotgun (WGS) entry which is preliminary data.</text>
</comment>
<protein>
    <recommendedName>
        <fullName evidence="4">PpiC domain-containing protein</fullName>
    </recommendedName>
</protein>
<dbReference type="EMBL" id="QOQW01000006">
    <property type="protein sequence ID" value="RCK80417.1"/>
    <property type="molecule type" value="Genomic_DNA"/>
</dbReference>
<dbReference type="Proteomes" id="UP000252355">
    <property type="component" value="Unassembled WGS sequence"/>
</dbReference>
<dbReference type="Gene3D" id="1.25.40.10">
    <property type="entry name" value="Tetratricopeptide repeat domain"/>
    <property type="match status" value="1"/>
</dbReference>
<dbReference type="AlphaFoldDB" id="A0A367ZRE0"/>
<gene>
    <name evidence="2" type="ORF">OZSIB_3163</name>
</gene>
<dbReference type="SUPFAM" id="SSF109998">
    <property type="entry name" value="Triger factor/SurA peptide-binding domain-like"/>
    <property type="match status" value="1"/>
</dbReference>
<evidence type="ECO:0000256" key="1">
    <source>
        <dbReference type="SAM" id="MobiDB-lite"/>
    </source>
</evidence>
<evidence type="ECO:0000313" key="3">
    <source>
        <dbReference type="Proteomes" id="UP000252355"/>
    </source>
</evidence>